<keyword evidence="2" id="KW-0808">Transferase</keyword>
<dbReference type="GO" id="GO:0008757">
    <property type="term" value="F:S-adenosylmethionine-dependent methyltransferase activity"/>
    <property type="evidence" value="ECO:0007669"/>
    <property type="project" value="InterPro"/>
</dbReference>
<name>A0A1M5G283_9BACT</name>
<dbReference type="PANTHER" id="PTHR45036">
    <property type="entry name" value="METHYLTRANSFERASE LIKE 7B"/>
    <property type="match status" value="1"/>
</dbReference>
<evidence type="ECO:0000259" key="1">
    <source>
        <dbReference type="Pfam" id="PF08241"/>
    </source>
</evidence>
<dbReference type="RefSeq" id="WP_073065940.1">
    <property type="nucleotide sequence ID" value="NZ_FQUS01000016.1"/>
</dbReference>
<organism evidence="2 3">
    <name type="scientific">Fodinibius roseus</name>
    <dbReference type="NCBI Taxonomy" id="1194090"/>
    <lineage>
        <taxon>Bacteria</taxon>
        <taxon>Pseudomonadati</taxon>
        <taxon>Balneolota</taxon>
        <taxon>Balneolia</taxon>
        <taxon>Balneolales</taxon>
        <taxon>Balneolaceae</taxon>
        <taxon>Fodinibius</taxon>
    </lineage>
</organism>
<accession>A0A1M5G283</accession>
<dbReference type="EMBL" id="FQUS01000016">
    <property type="protein sequence ID" value="SHF97829.1"/>
    <property type="molecule type" value="Genomic_DNA"/>
</dbReference>
<keyword evidence="2" id="KW-0489">Methyltransferase</keyword>
<dbReference type="OrthoDB" id="1493020at2"/>
<dbReference type="Pfam" id="PF08241">
    <property type="entry name" value="Methyltransf_11"/>
    <property type="match status" value="1"/>
</dbReference>
<dbReference type="Proteomes" id="UP000184041">
    <property type="component" value="Unassembled WGS sequence"/>
</dbReference>
<dbReference type="AlphaFoldDB" id="A0A1M5G283"/>
<proteinExistence type="predicted"/>
<dbReference type="CDD" id="cd02440">
    <property type="entry name" value="AdoMet_MTases"/>
    <property type="match status" value="1"/>
</dbReference>
<protein>
    <submittedName>
        <fullName evidence="2">Phosphatidylethanolamine N-methyltransferase /phosphatidyl-N-methylethanolamine N-methyltransferase</fullName>
    </submittedName>
</protein>
<dbReference type="InterPro" id="IPR013216">
    <property type="entry name" value="Methyltransf_11"/>
</dbReference>
<dbReference type="Gene3D" id="3.40.50.150">
    <property type="entry name" value="Vaccinia Virus protein VP39"/>
    <property type="match status" value="1"/>
</dbReference>
<dbReference type="InterPro" id="IPR052356">
    <property type="entry name" value="Thiol_S-MT"/>
</dbReference>
<keyword evidence="3" id="KW-1185">Reference proteome</keyword>
<dbReference type="STRING" id="1194090.SAMN05443144_11658"/>
<dbReference type="InterPro" id="IPR029063">
    <property type="entry name" value="SAM-dependent_MTases_sf"/>
</dbReference>
<evidence type="ECO:0000313" key="3">
    <source>
        <dbReference type="Proteomes" id="UP000184041"/>
    </source>
</evidence>
<gene>
    <name evidence="2" type="ORF">SAMN05443144_11658</name>
</gene>
<dbReference type="GO" id="GO:0032259">
    <property type="term" value="P:methylation"/>
    <property type="evidence" value="ECO:0007669"/>
    <property type="project" value="UniProtKB-KW"/>
</dbReference>
<sequence>MKNPNPEQTHFTKKRYNATSIIYNLMEWPVEQLWYKKWRQKLWQNIHGPSVLEIGVGTGKNIPFYPGEIKLTGIDLSPGMLKRAKQLIAEKLQDNVTLKEMDAQDMNFPDNHFDDVVATFVFCSVPDPILGLKEALRVTRPGGKLHLLEHMRSENPVLGFLMDTLDTPIHYISGVHIARQTVANVEKAGWNIEQLQDLTAKGIFKRIEATRPH</sequence>
<evidence type="ECO:0000313" key="2">
    <source>
        <dbReference type="EMBL" id="SHF97829.1"/>
    </source>
</evidence>
<dbReference type="PANTHER" id="PTHR45036:SF1">
    <property type="entry name" value="METHYLTRANSFERASE LIKE 7A"/>
    <property type="match status" value="1"/>
</dbReference>
<reference evidence="2 3" key="1">
    <citation type="submission" date="2016-11" db="EMBL/GenBank/DDBJ databases">
        <authorList>
            <person name="Jaros S."/>
            <person name="Januszkiewicz K."/>
            <person name="Wedrychowicz H."/>
        </authorList>
    </citation>
    <scope>NUCLEOTIDE SEQUENCE [LARGE SCALE GENOMIC DNA]</scope>
    <source>
        <strain evidence="2 3">DSM 21986</strain>
    </source>
</reference>
<dbReference type="SUPFAM" id="SSF53335">
    <property type="entry name" value="S-adenosyl-L-methionine-dependent methyltransferases"/>
    <property type="match status" value="1"/>
</dbReference>
<feature type="domain" description="Methyltransferase type 11" evidence="1">
    <location>
        <begin position="52"/>
        <end position="145"/>
    </location>
</feature>